<protein>
    <submittedName>
        <fullName evidence="2">Co2+/Mg2+ efflux protein ApaG</fullName>
    </submittedName>
</protein>
<evidence type="ECO:0000313" key="3">
    <source>
        <dbReference type="Proteomes" id="UP000236641"/>
    </source>
</evidence>
<keyword evidence="3" id="KW-1185">Reference proteome</keyword>
<dbReference type="EMBL" id="POWF01000001">
    <property type="protein sequence ID" value="PNQ75280.1"/>
    <property type="molecule type" value="Genomic_DNA"/>
</dbReference>
<dbReference type="AlphaFoldDB" id="A0A2K1E4T0"/>
<dbReference type="Proteomes" id="UP000236641">
    <property type="component" value="Unassembled WGS sequence"/>
</dbReference>
<feature type="domain" description="ApaG" evidence="1">
    <location>
        <begin position="3"/>
        <end position="128"/>
    </location>
</feature>
<reference evidence="2 3" key="1">
    <citation type="submission" date="2018-01" db="EMBL/GenBank/DDBJ databases">
        <title>The draft genome of Hanstruepera neustonica JCM19743.</title>
        <authorList>
            <person name="He R.-H."/>
            <person name="Du Z.-J."/>
        </authorList>
    </citation>
    <scope>NUCLEOTIDE SEQUENCE [LARGE SCALE GENOMIC DNA]</scope>
    <source>
        <strain evidence="2 3">JCM19743</strain>
    </source>
</reference>
<dbReference type="Pfam" id="PF04379">
    <property type="entry name" value="DUF525"/>
    <property type="match status" value="1"/>
</dbReference>
<gene>
    <name evidence="2" type="ORF">C1T31_03875</name>
</gene>
<dbReference type="PROSITE" id="PS51087">
    <property type="entry name" value="APAG"/>
    <property type="match status" value="1"/>
</dbReference>
<evidence type="ECO:0000259" key="1">
    <source>
        <dbReference type="PROSITE" id="PS51087"/>
    </source>
</evidence>
<accession>A0A2K1E4T0</accession>
<dbReference type="PANTHER" id="PTHR47191">
    <property type="entry name" value="OS05G0170800 PROTEIN"/>
    <property type="match status" value="1"/>
</dbReference>
<dbReference type="InterPro" id="IPR036767">
    <property type="entry name" value="ApaG_sf"/>
</dbReference>
<organism evidence="2 3">
    <name type="scientific">Hanstruepera neustonica</name>
    <dbReference type="NCBI Taxonomy" id="1445657"/>
    <lineage>
        <taxon>Bacteria</taxon>
        <taxon>Pseudomonadati</taxon>
        <taxon>Bacteroidota</taxon>
        <taxon>Flavobacteriia</taxon>
        <taxon>Flavobacteriales</taxon>
        <taxon>Flavobacteriaceae</taxon>
        <taxon>Hanstruepera</taxon>
    </lineage>
</organism>
<evidence type="ECO:0000313" key="2">
    <source>
        <dbReference type="EMBL" id="PNQ75280.1"/>
    </source>
</evidence>
<name>A0A2K1E4T0_9FLAO</name>
<dbReference type="OrthoDB" id="9795226at2"/>
<comment type="caution">
    <text evidence="2">The sequence shown here is derived from an EMBL/GenBank/DDBJ whole genome shotgun (WGS) entry which is preliminary data.</text>
</comment>
<dbReference type="InterPro" id="IPR007474">
    <property type="entry name" value="ApaG_domain"/>
</dbReference>
<dbReference type="PANTHER" id="PTHR47191:SF2">
    <property type="entry name" value="OS05G0170800 PROTEIN"/>
    <property type="match status" value="1"/>
</dbReference>
<dbReference type="InterPro" id="IPR050718">
    <property type="entry name" value="ApaG-like"/>
</dbReference>
<dbReference type="NCBIfam" id="NF003967">
    <property type="entry name" value="PRK05461.1"/>
    <property type="match status" value="1"/>
</dbReference>
<dbReference type="SUPFAM" id="SSF110069">
    <property type="entry name" value="ApaG-like"/>
    <property type="match status" value="1"/>
</dbReference>
<dbReference type="Gene3D" id="2.60.40.1470">
    <property type="entry name" value="ApaG domain"/>
    <property type="match status" value="1"/>
</dbReference>
<sequence length="128" mass="14276">MVQQITKGIKISVETNFEGTFYKNYKIQFAYGYKVTIENQSKDSVQLYAREWIILDALNNKELVSGEGVIGKKPVLKPGESHTYTSGSLLTSPFGAMYGFYSMVNLATTQKFKVAIPSFKLSAPFALN</sequence>
<proteinExistence type="predicted"/>
<dbReference type="RefSeq" id="WP_103051125.1">
    <property type="nucleotide sequence ID" value="NZ_POWF01000001.1"/>
</dbReference>